<keyword evidence="2" id="KW-1185">Reference proteome</keyword>
<gene>
    <name evidence="1" type="ORF">PBRASI_LOCUS11335</name>
</gene>
<dbReference type="EMBL" id="CAJVPI010005075">
    <property type="protein sequence ID" value="CAG8671643.1"/>
    <property type="molecule type" value="Genomic_DNA"/>
</dbReference>
<evidence type="ECO:0000313" key="2">
    <source>
        <dbReference type="Proteomes" id="UP000789739"/>
    </source>
</evidence>
<sequence>SVDNHVDITVVLHMCEAIFTKRPAILALIAGDGDITHKWRKPRRKTGLSRYGSGDK</sequence>
<dbReference type="Proteomes" id="UP000789739">
    <property type="component" value="Unassembled WGS sequence"/>
</dbReference>
<feature type="non-terminal residue" evidence="1">
    <location>
        <position position="56"/>
    </location>
</feature>
<proteinExistence type="predicted"/>
<accession>A0A9N9ED36</accession>
<reference evidence="1" key="1">
    <citation type="submission" date="2021-06" db="EMBL/GenBank/DDBJ databases">
        <authorList>
            <person name="Kallberg Y."/>
            <person name="Tangrot J."/>
            <person name="Rosling A."/>
        </authorList>
    </citation>
    <scope>NUCLEOTIDE SEQUENCE</scope>
    <source>
        <strain evidence="1">BR232B</strain>
    </source>
</reference>
<comment type="caution">
    <text evidence="1">The sequence shown here is derived from an EMBL/GenBank/DDBJ whole genome shotgun (WGS) entry which is preliminary data.</text>
</comment>
<protein>
    <submittedName>
        <fullName evidence="1">6051_t:CDS:1</fullName>
    </submittedName>
</protein>
<dbReference type="AlphaFoldDB" id="A0A9N9ED36"/>
<name>A0A9N9ED36_9GLOM</name>
<evidence type="ECO:0000313" key="1">
    <source>
        <dbReference type="EMBL" id="CAG8671643.1"/>
    </source>
</evidence>
<organism evidence="1 2">
    <name type="scientific">Paraglomus brasilianum</name>
    <dbReference type="NCBI Taxonomy" id="144538"/>
    <lineage>
        <taxon>Eukaryota</taxon>
        <taxon>Fungi</taxon>
        <taxon>Fungi incertae sedis</taxon>
        <taxon>Mucoromycota</taxon>
        <taxon>Glomeromycotina</taxon>
        <taxon>Glomeromycetes</taxon>
        <taxon>Paraglomerales</taxon>
        <taxon>Paraglomeraceae</taxon>
        <taxon>Paraglomus</taxon>
    </lineage>
</organism>
<feature type="non-terminal residue" evidence="1">
    <location>
        <position position="1"/>
    </location>
</feature>